<evidence type="ECO:0000313" key="3">
    <source>
        <dbReference type="Proteomes" id="UP000799750"/>
    </source>
</evidence>
<evidence type="ECO:0000256" key="1">
    <source>
        <dbReference type="SAM" id="MobiDB-lite"/>
    </source>
</evidence>
<dbReference type="Pfam" id="PF04979">
    <property type="entry name" value="IPP-2"/>
    <property type="match status" value="1"/>
</dbReference>
<sequence>MTQTAELHSPSPHVERPKGILKNSSYQRSNSQISPTTDAPPLQPVFSGERPDLSRELSEKEIVLENTLKNAGAAAHRRSSSNPRGAASRRQSGTVGIEADENSPRLKWDEANLYLTEQERDSTMKITEPKTPYARQYDPLEDEEELQTLNAEDLVVDELDKAKVQKKPRIDDIPDFDLGEPELEAGNPHTPDGEKRVVVDVDPNGEGESGHHGEELLHLTPEEREKHLKFEAMRRKHYEMKNVKNLLGYVSILTVIRKTWMTRMMAQQQCLHQSQSLTEHEPLNPILPFLYVWSVWSLARSQSAMEIHSGHDFSLFRCFASASRDDQLAMRLMDSVALENGFLTS</sequence>
<accession>A0A6A6QXG3</accession>
<feature type="compositionally biased region" description="Polar residues" evidence="1">
    <location>
        <begin position="22"/>
        <end position="37"/>
    </location>
</feature>
<gene>
    <name evidence="2" type="ORF">BU16DRAFT_526163</name>
</gene>
<evidence type="ECO:0008006" key="4">
    <source>
        <dbReference type="Google" id="ProtNLM"/>
    </source>
</evidence>
<dbReference type="Proteomes" id="UP000799750">
    <property type="component" value="Unassembled WGS sequence"/>
</dbReference>
<feature type="region of interest" description="Disordered" evidence="1">
    <location>
        <begin position="1"/>
        <end position="106"/>
    </location>
</feature>
<dbReference type="PANTHER" id="PTHR12398:SF20">
    <property type="entry name" value="PROTEIN PHOSPHATASE 1 REGULATORY INHIBITOR SUBUNIT 2"/>
    <property type="match status" value="1"/>
</dbReference>
<dbReference type="GO" id="GO:0004864">
    <property type="term" value="F:protein phosphatase inhibitor activity"/>
    <property type="evidence" value="ECO:0007669"/>
    <property type="project" value="InterPro"/>
</dbReference>
<dbReference type="InterPro" id="IPR007062">
    <property type="entry name" value="PPI-2"/>
</dbReference>
<feature type="region of interest" description="Disordered" evidence="1">
    <location>
        <begin position="172"/>
        <end position="195"/>
    </location>
</feature>
<dbReference type="GO" id="GO:0009966">
    <property type="term" value="P:regulation of signal transduction"/>
    <property type="evidence" value="ECO:0007669"/>
    <property type="project" value="InterPro"/>
</dbReference>
<dbReference type="AlphaFoldDB" id="A0A6A6QXG3"/>
<protein>
    <recommendedName>
        <fullName evidence="4">Glc8 protein</fullName>
    </recommendedName>
</protein>
<dbReference type="OrthoDB" id="551302at2759"/>
<reference evidence="2" key="1">
    <citation type="journal article" date="2020" name="Stud. Mycol.">
        <title>101 Dothideomycetes genomes: a test case for predicting lifestyles and emergence of pathogens.</title>
        <authorList>
            <person name="Haridas S."/>
            <person name="Albert R."/>
            <person name="Binder M."/>
            <person name="Bloem J."/>
            <person name="Labutti K."/>
            <person name="Salamov A."/>
            <person name="Andreopoulos B."/>
            <person name="Baker S."/>
            <person name="Barry K."/>
            <person name="Bills G."/>
            <person name="Bluhm B."/>
            <person name="Cannon C."/>
            <person name="Castanera R."/>
            <person name="Culley D."/>
            <person name="Daum C."/>
            <person name="Ezra D."/>
            <person name="Gonzalez J."/>
            <person name="Henrissat B."/>
            <person name="Kuo A."/>
            <person name="Liang C."/>
            <person name="Lipzen A."/>
            <person name="Lutzoni F."/>
            <person name="Magnuson J."/>
            <person name="Mondo S."/>
            <person name="Nolan M."/>
            <person name="Ohm R."/>
            <person name="Pangilinan J."/>
            <person name="Park H.-J."/>
            <person name="Ramirez L."/>
            <person name="Alfaro M."/>
            <person name="Sun H."/>
            <person name="Tritt A."/>
            <person name="Yoshinaga Y."/>
            <person name="Zwiers L.-H."/>
            <person name="Turgeon B."/>
            <person name="Goodwin S."/>
            <person name="Spatafora J."/>
            <person name="Crous P."/>
            <person name="Grigoriev I."/>
        </authorList>
    </citation>
    <scope>NUCLEOTIDE SEQUENCE</scope>
    <source>
        <strain evidence="2">CBS 269.34</strain>
    </source>
</reference>
<dbReference type="Gene3D" id="6.10.250.1050">
    <property type="match status" value="1"/>
</dbReference>
<proteinExistence type="predicted"/>
<keyword evidence="3" id="KW-1185">Reference proteome</keyword>
<organism evidence="2 3">
    <name type="scientific">Lophium mytilinum</name>
    <dbReference type="NCBI Taxonomy" id="390894"/>
    <lineage>
        <taxon>Eukaryota</taxon>
        <taxon>Fungi</taxon>
        <taxon>Dikarya</taxon>
        <taxon>Ascomycota</taxon>
        <taxon>Pezizomycotina</taxon>
        <taxon>Dothideomycetes</taxon>
        <taxon>Pleosporomycetidae</taxon>
        <taxon>Mytilinidiales</taxon>
        <taxon>Mytilinidiaceae</taxon>
        <taxon>Lophium</taxon>
    </lineage>
</organism>
<dbReference type="EMBL" id="MU004187">
    <property type="protein sequence ID" value="KAF2497135.1"/>
    <property type="molecule type" value="Genomic_DNA"/>
</dbReference>
<feature type="compositionally biased region" description="Acidic residues" evidence="1">
    <location>
        <begin position="173"/>
        <end position="183"/>
    </location>
</feature>
<name>A0A6A6QXG3_9PEZI</name>
<evidence type="ECO:0000313" key="2">
    <source>
        <dbReference type="EMBL" id="KAF2497135.1"/>
    </source>
</evidence>
<dbReference type="PANTHER" id="PTHR12398">
    <property type="entry name" value="PROTEIN PHOSPHATASE INHIBITOR"/>
    <property type="match status" value="1"/>
</dbReference>
<feature type="compositionally biased region" description="Basic and acidic residues" evidence="1">
    <location>
        <begin position="49"/>
        <end position="63"/>
    </location>
</feature>